<proteinExistence type="predicted"/>
<organism evidence="1 2">
    <name type="scientific">Manihot esculenta</name>
    <name type="common">Cassava</name>
    <name type="synonym">Jatropha manihot</name>
    <dbReference type="NCBI Taxonomy" id="3983"/>
    <lineage>
        <taxon>Eukaryota</taxon>
        <taxon>Viridiplantae</taxon>
        <taxon>Streptophyta</taxon>
        <taxon>Embryophyta</taxon>
        <taxon>Tracheophyta</taxon>
        <taxon>Spermatophyta</taxon>
        <taxon>Magnoliopsida</taxon>
        <taxon>eudicotyledons</taxon>
        <taxon>Gunneridae</taxon>
        <taxon>Pentapetalae</taxon>
        <taxon>rosids</taxon>
        <taxon>fabids</taxon>
        <taxon>Malpighiales</taxon>
        <taxon>Euphorbiaceae</taxon>
        <taxon>Crotonoideae</taxon>
        <taxon>Manihoteae</taxon>
        <taxon>Manihot</taxon>
    </lineage>
</organism>
<keyword evidence="2" id="KW-1185">Reference proteome</keyword>
<name>A0ACB7HI42_MANES</name>
<evidence type="ECO:0000313" key="2">
    <source>
        <dbReference type="Proteomes" id="UP000091857"/>
    </source>
</evidence>
<comment type="caution">
    <text evidence="1">The sequence shown here is derived from an EMBL/GenBank/DDBJ whole genome shotgun (WGS) entry which is preliminary data.</text>
</comment>
<evidence type="ECO:0000313" key="1">
    <source>
        <dbReference type="EMBL" id="KAG8650501.1"/>
    </source>
</evidence>
<dbReference type="Proteomes" id="UP000091857">
    <property type="component" value="Chromosome 7"/>
</dbReference>
<sequence>METISQLHIVLPVICLIIGEFALNGKAQMVDCNESDREALIDFKKGLEESEGRISSWRGSNCCQWWGITCDNNTGAVVTVDLHNQYPSGYDASGRYGNWNLSGEIRPSLTKLKSLRYLDLSFNTFNGTIPDFLSSLENLQYLNLSNAGFRGAVPPNLGNLSRLQYLDLSPSFPYYLSVNNFEWVTGLVSLKYLEMTGSNLSMVGLRWIEAFHKLPHLTELHLSSCGLSTFTSTLTFVNFTSLAVLDLHGNQFNSMLPSWLVNISSLVSLDISSSSLYGRIPLGFGELTNLRSLNLGNNDNLTASCSLLLGGSWKKIEVLDFELNNGIKGGIPGSIGRLCNLQYIDLSANILTGSIPEGIENCPSKGPLPSLQQFIASDNQLVGNLPDWLGQLTNLVELNLQWNSLHGPIPASLGNLQHLSELRLEANKLNGSLPESLGQLSNLSALDVSINELTGVISETHFSRLSKLQLLLLSENSFILNLNSHWIPPFQLWYLELGSCHLGPLFPEWLRSQKELKYLHFPNASVSGSIPEWFWEMSGNLSVLNISFNQLEGQLPNPFNIAPFALLDLSSNLFYGPIPLPSAEINLLDLSNNQFSGPIPDNIGKIMPNLVFLSLSNNQITSEVPVSIGEMKSLQVVDLSRNNLTGSIPPSIGNSSLLSVLDLQKNNLSGEILASLGQLNLLQTLHLNNNRFSGEIPSTLQNLSFLETLDLGNNSSLQVLDLAENKLNSTIPASFGDLKAMTQQQTVNIYLFYGSYMTQYYQENFAVNMYGQPLVYTKTLSLLTSIDLSGNNLHGELPEQITKLVGLVVLNLSGNHISGRIPNSISELRQLLSLDLSDNNFSGGIPPSMSSMTFLAYLNVSNNKLSGIIPYTNQMTTFNATSFSGNPGLCGGPLTVKCSDGGVTGDSDGRRNADSDRDDSFIDKWFYLSIGLGYAAGLLLPYLTFAIRTSWGDIYFGFVDKIVAKLLEFL</sequence>
<accession>A0ACB7HI42</accession>
<gene>
    <name evidence="1" type="ORF">MANES_07G047534v8</name>
</gene>
<dbReference type="EMBL" id="CM004393">
    <property type="protein sequence ID" value="KAG8650501.1"/>
    <property type="molecule type" value="Genomic_DNA"/>
</dbReference>
<protein>
    <submittedName>
        <fullName evidence="1">Uncharacterized protein</fullName>
    </submittedName>
</protein>
<reference evidence="2" key="1">
    <citation type="journal article" date="2016" name="Nat. Biotechnol.">
        <title>Sequencing wild and cultivated cassava and related species reveals extensive interspecific hybridization and genetic diversity.</title>
        <authorList>
            <person name="Bredeson J.V."/>
            <person name="Lyons J.B."/>
            <person name="Prochnik S.E."/>
            <person name="Wu G.A."/>
            <person name="Ha C.M."/>
            <person name="Edsinger-Gonzales E."/>
            <person name="Grimwood J."/>
            <person name="Schmutz J."/>
            <person name="Rabbi I.Y."/>
            <person name="Egesi C."/>
            <person name="Nauluvula P."/>
            <person name="Lebot V."/>
            <person name="Ndunguru J."/>
            <person name="Mkamilo G."/>
            <person name="Bart R.S."/>
            <person name="Setter T.L."/>
            <person name="Gleadow R.M."/>
            <person name="Kulakow P."/>
            <person name="Ferguson M.E."/>
            <person name="Rounsley S."/>
            <person name="Rokhsar D.S."/>
        </authorList>
    </citation>
    <scope>NUCLEOTIDE SEQUENCE [LARGE SCALE GENOMIC DNA]</scope>
    <source>
        <strain evidence="2">cv. AM560-2</strain>
    </source>
</reference>